<sequence length="587" mass="66837">MEKLATDLELAKVKKESIRKACEQVNSEASAVVMLCLQSEDLERHFDGLRKDLEVAMENLSQRERRLVEEERRLRDQMGIVEERECSVVPPEEGEGDVLEVLSSEDVVRCSKLDLKRRELESVQASLLEKSKQLKSTEEDLIRVGFRLEFQHEELIRVERHAREMRDEVRRVDMELCSLRDAIRVKEEELNCVKTTIDGCVSELKVKEGLLESIKHQIKDHREELASLMPSGKEGYDNDLMLMNGELGSVHLDIEKQVVETEGDSEQPTKRKLVGEDNSISPSKRERNGSSIPVDRLCGTPHVNPGSVCSASPTINCPDPDFGDFNKLRSHFATNQFWACYDNDVMPRYYARVDKVFSPGFRLLISWLVASPESQTEHDWSEKELPIACGYFELSESEETDDLLMFSHPIHCNNLPHRNPACFTVYPREGETWAIFKNWDISWSSDPEKHRPYKYAYVEILSDFDEDSGATVAYLCKLKGFVALFQRVVVGDAMSDCFFHILPHEKYRFSHQILSFQMTGEERVGVPAGSFELDPAGLDVDDWKDEIRGKTAAGNKMEEAPAVEKRAVVVGLTSRILGGKSTRNGLN</sequence>
<reference evidence="2" key="1">
    <citation type="journal article" date="2023" name="Front. Plant Sci.">
        <title>Chromosomal-level genome assembly of Melastoma candidum provides insights into trichome evolution.</title>
        <authorList>
            <person name="Zhong Y."/>
            <person name="Wu W."/>
            <person name="Sun C."/>
            <person name="Zou P."/>
            <person name="Liu Y."/>
            <person name="Dai S."/>
            <person name="Zhou R."/>
        </authorList>
    </citation>
    <scope>NUCLEOTIDE SEQUENCE [LARGE SCALE GENOMIC DNA]</scope>
</reference>
<organism evidence="1 2">
    <name type="scientific">Melastoma candidum</name>
    <dbReference type="NCBI Taxonomy" id="119954"/>
    <lineage>
        <taxon>Eukaryota</taxon>
        <taxon>Viridiplantae</taxon>
        <taxon>Streptophyta</taxon>
        <taxon>Embryophyta</taxon>
        <taxon>Tracheophyta</taxon>
        <taxon>Spermatophyta</taxon>
        <taxon>Magnoliopsida</taxon>
        <taxon>eudicotyledons</taxon>
        <taxon>Gunneridae</taxon>
        <taxon>Pentapetalae</taxon>
        <taxon>rosids</taxon>
        <taxon>malvids</taxon>
        <taxon>Myrtales</taxon>
        <taxon>Melastomataceae</taxon>
        <taxon>Melastomatoideae</taxon>
        <taxon>Melastomateae</taxon>
        <taxon>Melastoma</taxon>
    </lineage>
</organism>
<dbReference type="Proteomes" id="UP001057402">
    <property type="component" value="Chromosome 4"/>
</dbReference>
<keyword evidence="2" id="KW-1185">Reference proteome</keyword>
<comment type="caution">
    <text evidence="1">The sequence shown here is derived from an EMBL/GenBank/DDBJ whole genome shotgun (WGS) entry which is preliminary data.</text>
</comment>
<proteinExistence type="predicted"/>
<protein>
    <submittedName>
        <fullName evidence="1">Uncharacterized protein</fullName>
    </submittedName>
</protein>
<evidence type="ECO:0000313" key="2">
    <source>
        <dbReference type="Proteomes" id="UP001057402"/>
    </source>
</evidence>
<accession>A0ACB9RN42</accession>
<evidence type="ECO:0000313" key="1">
    <source>
        <dbReference type="EMBL" id="KAI4379024.1"/>
    </source>
</evidence>
<gene>
    <name evidence="1" type="ORF">MLD38_016429</name>
</gene>
<dbReference type="EMBL" id="CM042883">
    <property type="protein sequence ID" value="KAI4379024.1"/>
    <property type="molecule type" value="Genomic_DNA"/>
</dbReference>
<name>A0ACB9RN42_9MYRT</name>